<evidence type="ECO:0000256" key="4">
    <source>
        <dbReference type="ARBA" id="ARBA00023134"/>
    </source>
</evidence>
<organism evidence="6 7">
    <name type="scientific">Magallana gigas</name>
    <name type="common">Pacific oyster</name>
    <name type="synonym">Crassostrea gigas</name>
    <dbReference type="NCBI Taxonomy" id="29159"/>
    <lineage>
        <taxon>Eukaryota</taxon>
        <taxon>Metazoa</taxon>
        <taxon>Spiralia</taxon>
        <taxon>Lophotrochozoa</taxon>
        <taxon>Mollusca</taxon>
        <taxon>Bivalvia</taxon>
        <taxon>Autobranchia</taxon>
        <taxon>Pteriomorphia</taxon>
        <taxon>Ostreida</taxon>
        <taxon>Ostreoidea</taxon>
        <taxon>Ostreidae</taxon>
        <taxon>Magallana</taxon>
    </lineage>
</organism>
<dbReference type="SMART" id="SM00838">
    <property type="entry name" value="EFG_C"/>
    <property type="match status" value="1"/>
</dbReference>
<dbReference type="Gene3D" id="3.30.70.240">
    <property type="match status" value="1"/>
</dbReference>
<dbReference type="SUPFAM" id="SSF54211">
    <property type="entry name" value="Ribosomal protein S5 domain 2-like"/>
    <property type="match status" value="1"/>
</dbReference>
<accession>A0A8W8JAN1</accession>
<dbReference type="CDD" id="cd01681">
    <property type="entry name" value="aeEF2_snRNP_like_IV"/>
    <property type="match status" value="1"/>
</dbReference>
<dbReference type="Pfam" id="PF00679">
    <property type="entry name" value="EFG_C"/>
    <property type="match status" value="1"/>
</dbReference>
<dbReference type="EnsemblMetazoa" id="G17569.20">
    <property type="protein sequence ID" value="G17569.20:cds"/>
    <property type="gene ID" value="G17569"/>
</dbReference>
<dbReference type="Pfam" id="PF03764">
    <property type="entry name" value="EFG_IV"/>
    <property type="match status" value="1"/>
</dbReference>
<evidence type="ECO:0000256" key="3">
    <source>
        <dbReference type="ARBA" id="ARBA00022741"/>
    </source>
</evidence>
<dbReference type="GO" id="GO:0003924">
    <property type="term" value="F:GTPase activity"/>
    <property type="evidence" value="ECO:0007669"/>
    <property type="project" value="TreeGrafter"/>
</dbReference>
<protein>
    <recommendedName>
        <fullName evidence="1">Elongation factor 2</fullName>
    </recommendedName>
</protein>
<reference evidence="6" key="1">
    <citation type="submission" date="2022-08" db="UniProtKB">
        <authorList>
            <consortium name="EnsemblMetazoa"/>
        </authorList>
    </citation>
    <scope>IDENTIFICATION</scope>
    <source>
        <strain evidence="6">05x7-T-G4-1.051#20</strain>
    </source>
</reference>
<dbReference type="GO" id="GO:0005829">
    <property type="term" value="C:cytosol"/>
    <property type="evidence" value="ECO:0007669"/>
    <property type="project" value="TreeGrafter"/>
</dbReference>
<evidence type="ECO:0000256" key="2">
    <source>
        <dbReference type="ARBA" id="ARBA00022490"/>
    </source>
</evidence>
<dbReference type="PANTHER" id="PTHR42908:SF3">
    <property type="entry name" value="ELONGATION FACTOR-LIKE GTPASE 1"/>
    <property type="match status" value="1"/>
</dbReference>
<keyword evidence="2" id="KW-0963">Cytoplasm</keyword>
<evidence type="ECO:0000259" key="5">
    <source>
        <dbReference type="SMART" id="SM00838"/>
    </source>
</evidence>
<evidence type="ECO:0000313" key="6">
    <source>
        <dbReference type="EnsemblMetazoa" id="G17569.20:cds"/>
    </source>
</evidence>
<dbReference type="GO" id="GO:1990904">
    <property type="term" value="C:ribonucleoprotein complex"/>
    <property type="evidence" value="ECO:0007669"/>
    <property type="project" value="TreeGrafter"/>
</dbReference>
<dbReference type="PANTHER" id="PTHR42908">
    <property type="entry name" value="TRANSLATION ELONGATION FACTOR-RELATED"/>
    <property type="match status" value="1"/>
</dbReference>
<dbReference type="Gene3D" id="3.30.230.10">
    <property type="match status" value="1"/>
</dbReference>
<dbReference type="Proteomes" id="UP000005408">
    <property type="component" value="Unassembled WGS sequence"/>
</dbReference>
<keyword evidence="7" id="KW-1185">Reference proteome</keyword>
<dbReference type="InterPro" id="IPR035647">
    <property type="entry name" value="EFG_III/V"/>
</dbReference>
<dbReference type="GO" id="GO:0005525">
    <property type="term" value="F:GTP binding"/>
    <property type="evidence" value="ECO:0007669"/>
    <property type="project" value="UniProtKB-KW"/>
</dbReference>
<proteinExistence type="predicted"/>
<dbReference type="InterPro" id="IPR005517">
    <property type="entry name" value="Transl_elong_EFG/EF2_IV"/>
</dbReference>
<dbReference type="AlphaFoldDB" id="A0A8W8JAN1"/>
<feature type="domain" description="Elongation factor EFG" evidence="5">
    <location>
        <begin position="50"/>
        <end position="113"/>
    </location>
</feature>
<evidence type="ECO:0000256" key="1">
    <source>
        <dbReference type="ARBA" id="ARBA00017891"/>
    </source>
</evidence>
<dbReference type="InterPro" id="IPR014721">
    <property type="entry name" value="Ribsml_uS5_D2-typ_fold_subgr"/>
</dbReference>
<evidence type="ECO:0000313" key="7">
    <source>
        <dbReference type="Proteomes" id="UP000005408"/>
    </source>
</evidence>
<dbReference type="GO" id="GO:0003746">
    <property type="term" value="F:translation elongation factor activity"/>
    <property type="evidence" value="ECO:0007669"/>
    <property type="project" value="TreeGrafter"/>
</dbReference>
<keyword evidence="4" id="KW-0342">GTP-binding</keyword>
<dbReference type="InterPro" id="IPR020568">
    <property type="entry name" value="Ribosomal_Su5_D2-typ_SF"/>
</dbReference>
<name>A0A8W8JAN1_MAGGI</name>
<sequence length="118" mass="13076">GVLCEENMRGVQFNLEDLVAHSDPAHRKGAQMIPATRRCLFASFLTASPRILEPVYQVDIDVPPSVMGGVFNVLSKRRGHVIEEQQKSGSPMYSIKAHLPVNESFGKTIFFQTNLSCS</sequence>
<keyword evidence="3" id="KW-0547">Nucleotide-binding</keyword>
<dbReference type="SUPFAM" id="SSF54980">
    <property type="entry name" value="EF-G C-terminal domain-like"/>
    <property type="match status" value="1"/>
</dbReference>
<dbReference type="InterPro" id="IPR000640">
    <property type="entry name" value="EFG_V-like"/>
</dbReference>